<comment type="caution">
    <text evidence="2">The sequence shown here is derived from an EMBL/GenBank/DDBJ whole genome shotgun (WGS) entry which is preliminary data.</text>
</comment>
<evidence type="ECO:0000313" key="2">
    <source>
        <dbReference type="EMBL" id="MPM99986.1"/>
    </source>
</evidence>
<protein>
    <submittedName>
        <fullName evidence="2">Uncharacterized protein</fullName>
    </submittedName>
</protein>
<gene>
    <name evidence="2" type="ORF">SDC9_147181</name>
</gene>
<accession>A0A645EE06</accession>
<feature type="transmembrane region" description="Helical" evidence="1">
    <location>
        <begin position="57"/>
        <end position="76"/>
    </location>
</feature>
<name>A0A645EE06_9ZZZZ</name>
<sequence>MDLMQKLDLNAPNQPKNEVDEIMNMVQNQRLLHQETAESVTPNTSSKTAMNKKTKTLFITFVLVAVAAGVLTGFGANKLRKQKYVSDTTAVVATDATKIKNGDVFGVNDTSTFAQTAEGYLQKGGVDGEGSHTLLREGGSSQTVALTSSVVDLDQFVGMNIKIWGETNSAQKSGWFMDVGRVEVVNTQGESPAQSLE</sequence>
<keyword evidence="1" id="KW-1133">Transmembrane helix</keyword>
<proteinExistence type="predicted"/>
<evidence type="ECO:0000256" key="1">
    <source>
        <dbReference type="SAM" id="Phobius"/>
    </source>
</evidence>
<dbReference type="AlphaFoldDB" id="A0A645EE06"/>
<reference evidence="2" key="1">
    <citation type="submission" date="2019-08" db="EMBL/GenBank/DDBJ databases">
        <authorList>
            <person name="Kucharzyk K."/>
            <person name="Murdoch R.W."/>
            <person name="Higgins S."/>
            <person name="Loffler F."/>
        </authorList>
    </citation>
    <scope>NUCLEOTIDE SEQUENCE</scope>
</reference>
<keyword evidence="1" id="KW-0812">Transmembrane</keyword>
<organism evidence="2">
    <name type="scientific">bioreactor metagenome</name>
    <dbReference type="NCBI Taxonomy" id="1076179"/>
    <lineage>
        <taxon>unclassified sequences</taxon>
        <taxon>metagenomes</taxon>
        <taxon>ecological metagenomes</taxon>
    </lineage>
</organism>
<dbReference type="EMBL" id="VSSQ01046037">
    <property type="protein sequence ID" value="MPM99986.1"/>
    <property type="molecule type" value="Genomic_DNA"/>
</dbReference>
<keyword evidence="1" id="KW-0472">Membrane</keyword>